<keyword evidence="3" id="KW-0456">Lyase</keyword>
<gene>
    <name evidence="6" type="primary">AsiTps1a</name>
</gene>
<comment type="cofactor">
    <cofactor evidence="1">
        <name>Mg(2+)</name>
        <dbReference type="ChEBI" id="CHEBI:18420"/>
    </cofactor>
</comment>
<evidence type="ECO:0000313" key="6">
    <source>
        <dbReference type="EMBL" id="BBE32335.1"/>
    </source>
</evidence>
<dbReference type="InterPro" id="IPR008949">
    <property type="entry name" value="Isoprenoid_synthase_dom_sf"/>
</dbReference>
<dbReference type="InterPro" id="IPR001906">
    <property type="entry name" value="Terpene_synth_N"/>
</dbReference>
<dbReference type="SFLD" id="SFLDS00005">
    <property type="entry name" value="Isoprenoid_Synthase_Type_I"/>
    <property type="match status" value="1"/>
</dbReference>
<evidence type="ECO:0000259" key="5">
    <source>
        <dbReference type="Pfam" id="PF03936"/>
    </source>
</evidence>
<dbReference type="SFLD" id="SFLDG01019">
    <property type="entry name" value="Terpene_Cyclase_Like_1_C_Termi"/>
    <property type="match status" value="1"/>
</dbReference>
<accession>A0A3G9EAS3</accession>
<dbReference type="GO" id="GO:0000287">
    <property type="term" value="F:magnesium ion binding"/>
    <property type="evidence" value="ECO:0007669"/>
    <property type="project" value="InterPro"/>
</dbReference>
<dbReference type="InterPro" id="IPR005630">
    <property type="entry name" value="Terpene_synthase_metal-bd"/>
</dbReference>
<protein>
    <submittedName>
        <fullName evidence="6">Beta-caryophyllene synthase</fullName>
    </submittedName>
</protein>
<dbReference type="FunFam" id="1.10.600.10:FF:000007">
    <property type="entry name" value="Isoprene synthase, chloroplastic"/>
    <property type="match status" value="1"/>
</dbReference>
<evidence type="ECO:0000256" key="3">
    <source>
        <dbReference type="ARBA" id="ARBA00023239"/>
    </source>
</evidence>
<dbReference type="InterPro" id="IPR050148">
    <property type="entry name" value="Terpene_synthase-like"/>
</dbReference>
<organism evidence="6">
    <name type="scientific">Eleutherococcus sieboldianus</name>
    <dbReference type="NCBI Taxonomy" id="257409"/>
    <lineage>
        <taxon>Eukaryota</taxon>
        <taxon>Viridiplantae</taxon>
        <taxon>Streptophyta</taxon>
        <taxon>Embryophyta</taxon>
        <taxon>Tracheophyta</taxon>
        <taxon>Spermatophyta</taxon>
        <taxon>Magnoliopsida</taxon>
        <taxon>eudicotyledons</taxon>
        <taxon>Gunneridae</taxon>
        <taxon>Pentapetalae</taxon>
        <taxon>asterids</taxon>
        <taxon>campanulids</taxon>
        <taxon>Apiales</taxon>
        <taxon>Araliaceae</taxon>
        <taxon>Eleutherococcus</taxon>
    </lineage>
</organism>
<dbReference type="Gene3D" id="1.10.600.10">
    <property type="entry name" value="Farnesyl Diphosphate Synthase"/>
    <property type="match status" value="1"/>
</dbReference>
<sequence>MATYLQASSGPCSTFVPEITRRSANYHPNIWGDQFLKYNSFDLSKTDANTKEHFRQLKEEVKKMLVDAAPNQQLNLIDDIQRLGVAYQFEAEIDAALQRMNVIFQGNDDDLHTVSLRFRLLRQHGYNVSFDVFRKFMDTSGKFKECLISDLRGMLSLYEATHFRVHGEDILEDALEFITSHLERLKSHLKNPLAAQVVRALKCPIHKGLNRLEAKHYISIYQQEDDSHNKVLLNFAKLDFNLLQKMHQGELSHITRWWKELNFAKKLPFARDRVVECYFWILGVYFEPQYLIARRFLTKIIAMASVADDIYDVYGTLEELVILTDAIERWDMGALDQIPECMRVYYRALLDVYTEMEEEMAKTGRPSYRVHYAKEAYKELVRQYLAEAKWFQEDYVPTLEEYLRVALVSGGYKMLATHSFVGMGDLATKEAFDWVSNNPLIVKASSVICRLSDDMVGHEVEHERGDVASAVECYMKQYGVTKQEVYIEFQKQITNAWKDMNQECLHPTTVTMPLLTVIFNMTRVINLLYDEEDGYTNSNTRTKDFITSVLIDPVQI</sequence>
<dbReference type="EMBL" id="LC387454">
    <property type="protein sequence ID" value="BBE32335.1"/>
    <property type="molecule type" value="mRNA"/>
</dbReference>
<evidence type="ECO:0000256" key="1">
    <source>
        <dbReference type="ARBA" id="ARBA00001946"/>
    </source>
</evidence>
<dbReference type="GO" id="GO:0010333">
    <property type="term" value="F:terpene synthase activity"/>
    <property type="evidence" value="ECO:0007669"/>
    <property type="project" value="InterPro"/>
</dbReference>
<proteinExistence type="evidence at transcript level"/>
<dbReference type="SUPFAM" id="SSF48576">
    <property type="entry name" value="Terpenoid synthases"/>
    <property type="match status" value="1"/>
</dbReference>
<reference evidence="6" key="1">
    <citation type="journal article" date="2018" name="J. Oleo Sci.">
        <title>Isolation and Functional Characterization of New Terpene Synthase Genes from Traditional Edible Plants.</title>
        <authorList>
            <person name="Hattan J."/>
            <person name="Shindo K."/>
            <person name="Sasaki T."/>
            <person name="Misawa N."/>
        </authorList>
    </citation>
    <scope>NUCLEOTIDE SEQUENCE</scope>
</reference>
<dbReference type="PANTHER" id="PTHR31225:SF221">
    <property type="entry name" value="(-)-GERMACRENE D SYNTHASE"/>
    <property type="match status" value="1"/>
</dbReference>
<feature type="domain" description="Terpene synthase N-terminal" evidence="4">
    <location>
        <begin position="30"/>
        <end position="201"/>
    </location>
</feature>
<dbReference type="FunFam" id="1.50.10.130:FF:000001">
    <property type="entry name" value="Isoprene synthase, chloroplastic"/>
    <property type="match status" value="1"/>
</dbReference>
<name>A0A3G9EAS3_9APIA</name>
<dbReference type="PANTHER" id="PTHR31225">
    <property type="entry name" value="OS04G0344100 PROTEIN-RELATED"/>
    <property type="match status" value="1"/>
</dbReference>
<dbReference type="Gene3D" id="1.50.10.130">
    <property type="entry name" value="Terpene synthase, N-terminal domain"/>
    <property type="match status" value="1"/>
</dbReference>
<dbReference type="InterPro" id="IPR036965">
    <property type="entry name" value="Terpene_synth_N_sf"/>
</dbReference>
<dbReference type="GO" id="GO:0016102">
    <property type="term" value="P:diterpenoid biosynthetic process"/>
    <property type="evidence" value="ECO:0007669"/>
    <property type="project" value="InterPro"/>
</dbReference>
<dbReference type="InterPro" id="IPR044814">
    <property type="entry name" value="Terpene_cyclase_plant_C1"/>
</dbReference>
<feature type="domain" description="Terpene synthase metal-binding" evidence="5">
    <location>
        <begin position="259"/>
        <end position="499"/>
    </location>
</feature>
<dbReference type="AlphaFoldDB" id="A0A3G9EAS3"/>
<dbReference type="SUPFAM" id="SSF48239">
    <property type="entry name" value="Terpenoid cyclases/Protein prenyltransferases"/>
    <property type="match status" value="1"/>
</dbReference>
<evidence type="ECO:0000256" key="2">
    <source>
        <dbReference type="ARBA" id="ARBA00022723"/>
    </source>
</evidence>
<dbReference type="CDD" id="cd00684">
    <property type="entry name" value="Terpene_cyclase_plant_C1"/>
    <property type="match status" value="1"/>
</dbReference>
<dbReference type="Pfam" id="PF01397">
    <property type="entry name" value="Terpene_synth"/>
    <property type="match status" value="1"/>
</dbReference>
<dbReference type="InterPro" id="IPR034741">
    <property type="entry name" value="Terpene_cyclase-like_1_C"/>
</dbReference>
<dbReference type="InterPro" id="IPR008930">
    <property type="entry name" value="Terpenoid_cyclase/PrenylTrfase"/>
</dbReference>
<dbReference type="Pfam" id="PF03936">
    <property type="entry name" value="Terpene_synth_C"/>
    <property type="match status" value="1"/>
</dbReference>
<evidence type="ECO:0000259" key="4">
    <source>
        <dbReference type="Pfam" id="PF01397"/>
    </source>
</evidence>
<keyword evidence="2" id="KW-0479">Metal-binding</keyword>